<keyword evidence="2" id="KW-1185">Reference proteome</keyword>
<comment type="caution">
    <text evidence="1">The sequence shown here is derived from an EMBL/GenBank/DDBJ whole genome shotgun (WGS) entry which is preliminary data.</text>
</comment>
<dbReference type="Pfam" id="PF06078">
    <property type="entry name" value="DUF937"/>
    <property type="match status" value="2"/>
</dbReference>
<accession>A0A3E0HV95</accession>
<name>A0A3E0HV95_9FLAO</name>
<dbReference type="AlphaFoldDB" id="A0A3E0HV95"/>
<dbReference type="OrthoDB" id="708105at2"/>
<dbReference type="Proteomes" id="UP000256884">
    <property type="component" value="Unassembled WGS sequence"/>
</dbReference>
<dbReference type="EMBL" id="QUNS01000004">
    <property type="protein sequence ID" value="REH50432.1"/>
    <property type="molecule type" value="Genomic_DNA"/>
</dbReference>
<evidence type="ECO:0000313" key="2">
    <source>
        <dbReference type="Proteomes" id="UP000256884"/>
    </source>
</evidence>
<evidence type="ECO:0008006" key="3">
    <source>
        <dbReference type="Google" id="ProtNLM"/>
    </source>
</evidence>
<dbReference type="RefSeq" id="WP_115901038.1">
    <property type="nucleotide sequence ID" value="NZ_QUNS01000004.1"/>
</dbReference>
<sequence length="216" mass="21884">MTGILDLLNSDTGKAIISGVAGSTGQDTNKTSSVLTMALPVLMKAMQRNATTPQGAESLKSALDKHDGGILDNLGDLFNGGVNSNVLQDGGKILGHVLGNKQQGVEQIIGQKAGMDTGAVANILKTAAPILMGVLGKQSRQKNINNSNDLSGLLGGLLGGNSTQKEQSFLEQILDADGDGSIVDDVAGMILGNTSSSQQKSGGLLGGLLGGVFGKK</sequence>
<protein>
    <recommendedName>
        <fullName evidence="3">DUF937 domain-containing protein</fullName>
    </recommendedName>
</protein>
<proteinExistence type="predicted"/>
<dbReference type="InterPro" id="IPR009282">
    <property type="entry name" value="DUF937"/>
</dbReference>
<gene>
    <name evidence="1" type="ORF">C7448_10444</name>
</gene>
<reference evidence="1 2" key="1">
    <citation type="submission" date="2018-08" db="EMBL/GenBank/DDBJ databases">
        <title>Genomic Encyclopedia of Type Strains, Phase IV (KMG-IV): sequencing the most valuable type-strain genomes for metagenomic binning, comparative biology and taxonomic classification.</title>
        <authorList>
            <person name="Goeker M."/>
        </authorList>
    </citation>
    <scope>NUCLEOTIDE SEQUENCE [LARGE SCALE GENOMIC DNA]</scope>
    <source>
        <strain evidence="1 2">DSM 18841</strain>
    </source>
</reference>
<organism evidence="1 2">
    <name type="scientific">Tenacibaculum gallaicum</name>
    <dbReference type="NCBI Taxonomy" id="561505"/>
    <lineage>
        <taxon>Bacteria</taxon>
        <taxon>Pseudomonadati</taxon>
        <taxon>Bacteroidota</taxon>
        <taxon>Flavobacteriia</taxon>
        <taxon>Flavobacteriales</taxon>
        <taxon>Flavobacteriaceae</taxon>
        <taxon>Tenacibaculum</taxon>
    </lineage>
</organism>
<evidence type="ECO:0000313" key="1">
    <source>
        <dbReference type="EMBL" id="REH50432.1"/>
    </source>
</evidence>